<protein>
    <submittedName>
        <fullName evidence="13">Reverse transcriptase domain-containing protein</fullName>
    </submittedName>
</protein>
<dbReference type="GO" id="GO:0003964">
    <property type="term" value="F:RNA-directed DNA polymerase activity"/>
    <property type="evidence" value="ECO:0007669"/>
    <property type="project" value="UniProtKB-KW"/>
</dbReference>
<dbReference type="Gene3D" id="3.30.420.10">
    <property type="entry name" value="Ribonuclease H-like superfamily/Ribonuclease H"/>
    <property type="match status" value="1"/>
</dbReference>
<evidence type="ECO:0000256" key="7">
    <source>
        <dbReference type="ARBA" id="ARBA00022918"/>
    </source>
</evidence>
<gene>
    <name evidence="13" type="ORF">Tco_0800160</name>
</gene>
<evidence type="ECO:0000256" key="8">
    <source>
        <dbReference type="ARBA" id="ARBA00022932"/>
    </source>
</evidence>
<name>A0ABQ4ZWC6_9ASTR</name>
<evidence type="ECO:0000313" key="14">
    <source>
        <dbReference type="Proteomes" id="UP001151760"/>
    </source>
</evidence>
<evidence type="ECO:0000313" key="13">
    <source>
        <dbReference type="EMBL" id="GJS93192.1"/>
    </source>
</evidence>
<dbReference type="Gene3D" id="3.30.70.270">
    <property type="match status" value="2"/>
</dbReference>
<evidence type="ECO:0000256" key="10">
    <source>
        <dbReference type="ARBA" id="ARBA00023172"/>
    </source>
</evidence>
<keyword evidence="2" id="KW-0479">Metal-binding</keyword>
<keyword evidence="14" id="KW-1185">Reference proteome</keyword>
<evidence type="ECO:0000256" key="5">
    <source>
        <dbReference type="ARBA" id="ARBA00022842"/>
    </source>
</evidence>
<dbReference type="Gene3D" id="1.10.340.70">
    <property type="match status" value="1"/>
</dbReference>
<reference evidence="13" key="1">
    <citation type="journal article" date="2022" name="Int. J. Mol. Sci.">
        <title>Draft Genome of Tanacetum Coccineum: Genomic Comparison of Closely Related Tanacetum-Family Plants.</title>
        <authorList>
            <person name="Yamashiro T."/>
            <person name="Shiraishi A."/>
            <person name="Nakayama K."/>
            <person name="Satake H."/>
        </authorList>
    </citation>
    <scope>NUCLEOTIDE SEQUENCE</scope>
</reference>
<keyword evidence="4" id="KW-0378">Hydrolase</keyword>
<dbReference type="Proteomes" id="UP001151760">
    <property type="component" value="Unassembled WGS sequence"/>
</dbReference>
<evidence type="ECO:0000259" key="12">
    <source>
        <dbReference type="PROSITE" id="PS50994"/>
    </source>
</evidence>
<dbReference type="Pfam" id="PF17921">
    <property type="entry name" value="Integrase_H2C2"/>
    <property type="match status" value="1"/>
</dbReference>
<dbReference type="InterPro" id="IPR041577">
    <property type="entry name" value="RT_RNaseH_2"/>
</dbReference>
<dbReference type="Pfam" id="PF24626">
    <property type="entry name" value="SH3_Tf2-1"/>
    <property type="match status" value="1"/>
</dbReference>
<dbReference type="InterPro" id="IPR050951">
    <property type="entry name" value="Retrovirus_Pol_polyprotein"/>
</dbReference>
<keyword evidence="9" id="KW-0238">DNA-binding</keyword>
<keyword evidence="10" id="KW-0233">DNA recombination</keyword>
<accession>A0ABQ4ZWC6</accession>
<dbReference type="SUPFAM" id="SSF56672">
    <property type="entry name" value="DNA/RNA polymerases"/>
    <property type="match status" value="2"/>
</dbReference>
<dbReference type="Pfam" id="PF17919">
    <property type="entry name" value="RT_RNaseH_2"/>
    <property type="match status" value="1"/>
</dbReference>
<dbReference type="InterPro" id="IPR036397">
    <property type="entry name" value="RNaseH_sf"/>
</dbReference>
<dbReference type="InterPro" id="IPR001584">
    <property type="entry name" value="Integrase_cat-core"/>
</dbReference>
<keyword evidence="8" id="KW-0808">Transferase</keyword>
<dbReference type="SUPFAM" id="SSF53098">
    <property type="entry name" value="Ribonuclease H-like"/>
    <property type="match status" value="1"/>
</dbReference>
<evidence type="ECO:0000256" key="4">
    <source>
        <dbReference type="ARBA" id="ARBA00022801"/>
    </source>
</evidence>
<dbReference type="InterPro" id="IPR043502">
    <property type="entry name" value="DNA/RNA_pol_sf"/>
</dbReference>
<sequence>MWGLSLGRSPPFPCFPPEGTEPVIPPPSTDITIGARITIRPQASISLPPEAEVGVILDYGKLLHHPSTTYLTIPPSAEEPAGACYCRITIASTTTTPPILYIPHLFDHRGDIPEFWSHLLRGLSQATHQELQTHRDHVYEHETHLQEHQTQLQLQGTLIQTQHQAKLVVYESSRGELDSQDQMLGFQITRIALGDADILFAKLTDGVEAMCGRFDRWIEKRDESVFNIVVVFIEISSKLVCQLHSLGAAFELGVEWSDKNIGLGLCNDLGSTQEKDDGQVLSEGNVKSADQGTWMRLLSWPMPWMDQKLRLAGRQLTDIRKAVDSSRNNHSHQQQPFKRQNVAKVYNMGTGEKKPYEGSLPKSMGNTNVANTQKGNGATPKGNGYFECGAPRHFKRDFPKLKNKDGGNRNAQGWVYVVGNAEKRGNASGNRNANFVMGLPLARPVEFQIDLFPRAAPVARALYRLAPSEMKELSEQLQELSDKGFIRPSSSPWGAPVLFVKKKDGSFRMCIDYHRSEIRISPASSTRTRHSKDGIPNSVWPLGVPGYAIQTDKHTYDEREHEEHLKTILELLKEEKLYAKFSKCEFWILKVQFLGHVIDSRGIHVDPAKIESIKDWASPKTPTEIRQFLGLAGYYRSNALRSPWMNIVVVFQQVLGIGGSDGDLGVAPNSFDRFDLDGSKFGDFNIAYGAELRRQAPGIKVQICAAVARGMGALRQAVTTILAFLKSQPGWHEMLCHTPLLRESSSSAYLGAKDTIAVDPSPSDDVPVRLSLGFMGEVTTEDRYYFLAMVDVLDVLNHKESCGLYSNGPSLRFVSEVTCGAKIEMYKGGAEFLWAWVVRSREKLVLWNKFDWGGKGREKEENAFQLIKQKLCSAPILALPKGSEDFVVYCDASHKGLGAVLMQREKVIAYASRQLKVHEKNYTTHDLELGLQHILDQNELNMRQRRWLELLSDYDCDIRYHPGKANVVADALSEAQIESQKPENLVNEDVGGIIRRDIPKERLEPRADGTLCLHGRSWLPCYGDLRSVIMHESHKSKYSIHPKSEKMYQDVKKLYWWPTMKADIATYVSKCLTYARVKAEHQRPLGRLVQPAIPEWKWDNIMMDFITKLPRSSQGFDTIWVIVDRLTKSAHFLPIRENDLLDKLARLYFNRIVARHRIPASIICDRDGRFTSNFWKSFQKALGTDISMSTAYHPETDGQSERTIQTLEDMLRACVIDFGKGWVKHFPLAEFSYNNSYHASIKAVPYEAMYGRKCRSPVCWAKVGEAQLTGPELIQETTEKIVLIKQRMQAAQDRQKSYADRKRKPMEFEVGDRVMLKVSPWKGVVRFGKRGKLNPRYVRPFKVLAKVRKVTYKLELPQELSRVHHTFHVSNLKKFYVDEPLIMPLEGIHVDDKLQFMEEPVKIIEREIKRLKRSRIPLVKVRWNSRRGPEFT</sequence>
<keyword evidence="1" id="KW-0645">Protease</keyword>
<reference evidence="13" key="2">
    <citation type="submission" date="2022-01" db="EMBL/GenBank/DDBJ databases">
        <authorList>
            <person name="Yamashiro T."/>
            <person name="Shiraishi A."/>
            <person name="Satake H."/>
            <person name="Nakayama K."/>
        </authorList>
    </citation>
    <scope>NUCLEOTIDE SEQUENCE</scope>
</reference>
<dbReference type="PANTHER" id="PTHR37984:SF15">
    <property type="entry name" value="INTEGRASE CATALYTIC DOMAIN-CONTAINING PROTEIN"/>
    <property type="match status" value="1"/>
</dbReference>
<dbReference type="InterPro" id="IPR043128">
    <property type="entry name" value="Rev_trsase/Diguanyl_cyclase"/>
</dbReference>
<keyword evidence="5" id="KW-0460">Magnesium</keyword>
<keyword evidence="7 13" id="KW-0695">RNA-directed DNA polymerase</keyword>
<evidence type="ECO:0000256" key="1">
    <source>
        <dbReference type="ARBA" id="ARBA00022670"/>
    </source>
</evidence>
<dbReference type="Gene3D" id="3.10.10.10">
    <property type="entry name" value="HIV Type 1 Reverse Transcriptase, subunit A, domain 1"/>
    <property type="match status" value="1"/>
</dbReference>
<dbReference type="CDD" id="cd09274">
    <property type="entry name" value="RNase_HI_RT_Ty3"/>
    <property type="match status" value="1"/>
</dbReference>
<evidence type="ECO:0000256" key="3">
    <source>
        <dbReference type="ARBA" id="ARBA00022750"/>
    </source>
</evidence>
<dbReference type="InterPro" id="IPR012337">
    <property type="entry name" value="RNaseH-like_sf"/>
</dbReference>
<dbReference type="InterPro" id="IPR041588">
    <property type="entry name" value="Integrase_H2C2"/>
</dbReference>
<keyword evidence="6" id="KW-0229">DNA integration</keyword>
<evidence type="ECO:0000256" key="9">
    <source>
        <dbReference type="ARBA" id="ARBA00023125"/>
    </source>
</evidence>
<feature type="region of interest" description="Disordered" evidence="11">
    <location>
        <begin position="1"/>
        <end position="26"/>
    </location>
</feature>
<evidence type="ECO:0000256" key="11">
    <source>
        <dbReference type="SAM" id="MobiDB-lite"/>
    </source>
</evidence>
<dbReference type="EMBL" id="BQNB010011639">
    <property type="protein sequence ID" value="GJS93192.1"/>
    <property type="molecule type" value="Genomic_DNA"/>
</dbReference>
<dbReference type="InterPro" id="IPR056924">
    <property type="entry name" value="SH3_Tf2-1"/>
</dbReference>
<dbReference type="PANTHER" id="PTHR37984">
    <property type="entry name" value="PROTEIN CBG26694"/>
    <property type="match status" value="1"/>
</dbReference>
<feature type="domain" description="Integrase catalytic" evidence="12">
    <location>
        <begin position="1087"/>
        <end position="1253"/>
    </location>
</feature>
<keyword evidence="8" id="KW-0239">DNA-directed DNA polymerase</keyword>
<comment type="caution">
    <text evidence="13">The sequence shown here is derived from an EMBL/GenBank/DDBJ whole genome shotgun (WGS) entry which is preliminary data.</text>
</comment>
<evidence type="ECO:0000256" key="2">
    <source>
        <dbReference type="ARBA" id="ARBA00022723"/>
    </source>
</evidence>
<proteinExistence type="predicted"/>
<keyword evidence="8" id="KW-0548">Nucleotidyltransferase</keyword>
<evidence type="ECO:0000256" key="6">
    <source>
        <dbReference type="ARBA" id="ARBA00022908"/>
    </source>
</evidence>
<organism evidence="13 14">
    <name type="scientific">Tanacetum coccineum</name>
    <dbReference type="NCBI Taxonomy" id="301880"/>
    <lineage>
        <taxon>Eukaryota</taxon>
        <taxon>Viridiplantae</taxon>
        <taxon>Streptophyta</taxon>
        <taxon>Embryophyta</taxon>
        <taxon>Tracheophyta</taxon>
        <taxon>Spermatophyta</taxon>
        <taxon>Magnoliopsida</taxon>
        <taxon>eudicotyledons</taxon>
        <taxon>Gunneridae</taxon>
        <taxon>Pentapetalae</taxon>
        <taxon>asterids</taxon>
        <taxon>campanulids</taxon>
        <taxon>Asterales</taxon>
        <taxon>Asteraceae</taxon>
        <taxon>Asteroideae</taxon>
        <taxon>Anthemideae</taxon>
        <taxon>Anthemidinae</taxon>
        <taxon>Tanacetum</taxon>
    </lineage>
</organism>
<keyword evidence="3" id="KW-0064">Aspartyl protease</keyword>
<dbReference type="PROSITE" id="PS50994">
    <property type="entry name" value="INTEGRASE"/>
    <property type="match status" value="1"/>
</dbReference>